<dbReference type="GO" id="GO:0004065">
    <property type="term" value="F:arylsulfatase activity"/>
    <property type="evidence" value="ECO:0007669"/>
    <property type="project" value="UniProtKB-UniRule"/>
</dbReference>
<dbReference type="InterPro" id="IPR024607">
    <property type="entry name" value="Sulfatase_CS"/>
</dbReference>
<comment type="PTM">
    <text evidence="6">The conversion to 3-oxoalanine (also known as C-formylglycine, FGly), of a serine or cysteine residue in prokaryotes and of a cysteine residue in eukaryotes, is critical for catalytic activity.</text>
</comment>
<dbReference type="GO" id="GO:0005539">
    <property type="term" value="F:glycosaminoglycan binding"/>
    <property type="evidence" value="ECO:0007669"/>
    <property type="project" value="TreeGrafter"/>
</dbReference>
<feature type="chain" id="PRO_5026358360" description="Arylsulfatase" evidence="7">
    <location>
        <begin position="25"/>
        <end position="575"/>
    </location>
</feature>
<keyword evidence="10" id="KW-1185">Reference proteome</keyword>
<feature type="signal peptide" evidence="7">
    <location>
        <begin position="1"/>
        <end position="24"/>
    </location>
</feature>
<dbReference type="CDD" id="cd16147">
    <property type="entry name" value="G6S"/>
    <property type="match status" value="1"/>
</dbReference>
<keyword evidence="3 5" id="KW-0378">Hydrolase</keyword>
<accession>A0A6H0Y501</accession>
<proteinExistence type="inferred from homology"/>
<name>A0A6H0Y501_9PEZI</name>
<comment type="catalytic activity">
    <reaction evidence="5">
        <text>an aryl sulfate + H2O = a phenol + sulfate + H(+)</text>
        <dbReference type="Rhea" id="RHEA:17261"/>
        <dbReference type="ChEBI" id="CHEBI:15377"/>
        <dbReference type="ChEBI" id="CHEBI:15378"/>
        <dbReference type="ChEBI" id="CHEBI:16189"/>
        <dbReference type="ChEBI" id="CHEBI:33853"/>
        <dbReference type="ChEBI" id="CHEBI:140317"/>
        <dbReference type="EC" id="3.1.6.1"/>
    </reaction>
</comment>
<reference evidence="9 10" key="1">
    <citation type="journal article" date="2016" name="Sci. Rep.">
        <title>Peltaster fructicola genome reveals evolution from an invasive phytopathogen to an ectophytic parasite.</title>
        <authorList>
            <person name="Xu C."/>
            <person name="Chen H."/>
            <person name="Gleason M.L."/>
            <person name="Xu J.R."/>
            <person name="Liu H."/>
            <person name="Zhang R."/>
            <person name="Sun G."/>
        </authorList>
    </citation>
    <scope>NUCLEOTIDE SEQUENCE [LARGE SCALE GENOMIC DNA]</scope>
    <source>
        <strain evidence="9 10">LNHT1506</strain>
    </source>
</reference>
<dbReference type="PIRSF" id="PIRSF000972">
    <property type="entry name" value="Arylsulf_plant"/>
    <property type="match status" value="1"/>
</dbReference>
<dbReference type="PANTHER" id="PTHR43108:SF8">
    <property type="entry name" value="SD21168P"/>
    <property type="match status" value="1"/>
</dbReference>
<feature type="domain" description="Sulfatase N-terminal" evidence="8">
    <location>
        <begin position="28"/>
        <end position="372"/>
    </location>
</feature>
<evidence type="ECO:0000313" key="9">
    <source>
        <dbReference type="EMBL" id="QIX01991.1"/>
    </source>
</evidence>
<dbReference type="EMBL" id="CP051143">
    <property type="protein sequence ID" value="QIX01991.1"/>
    <property type="molecule type" value="Genomic_DNA"/>
</dbReference>
<evidence type="ECO:0000256" key="5">
    <source>
        <dbReference type="PIRNR" id="PIRNR000972"/>
    </source>
</evidence>
<evidence type="ECO:0000256" key="3">
    <source>
        <dbReference type="ARBA" id="ARBA00022801"/>
    </source>
</evidence>
<evidence type="ECO:0000256" key="6">
    <source>
        <dbReference type="PIRSR" id="PIRSR000972-50"/>
    </source>
</evidence>
<dbReference type="Pfam" id="PF00884">
    <property type="entry name" value="Sulfatase"/>
    <property type="match status" value="1"/>
</dbReference>
<dbReference type="GO" id="GO:0018958">
    <property type="term" value="P:phenol-containing compound metabolic process"/>
    <property type="evidence" value="ECO:0007669"/>
    <property type="project" value="InterPro"/>
</dbReference>
<gene>
    <name evidence="9" type="ORF">AMS68_007508</name>
</gene>
<protein>
    <recommendedName>
        <fullName evidence="5">Arylsulfatase</fullName>
        <shortName evidence="5">AS</shortName>
        <ecNumber evidence="5">3.1.6.1</ecNumber>
    </recommendedName>
    <alternativeName>
        <fullName evidence="5">Aryl-sulfate sulphohydrolase</fullName>
    </alternativeName>
</protein>
<comment type="similarity">
    <text evidence="1 5">Belongs to the sulfatase family.</text>
</comment>
<dbReference type="InterPro" id="IPR017850">
    <property type="entry name" value="Alkaline_phosphatase_core_sf"/>
</dbReference>
<dbReference type="AlphaFoldDB" id="A0A6H0Y501"/>
<keyword evidence="4" id="KW-0325">Glycoprotein</keyword>
<dbReference type="FunFam" id="3.40.720.10:FF:000051">
    <property type="entry name" value="Arylsulfatase"/>
    <property type="match status" value="1"/>
</dbReference>
<keyword evidence="2 7" id="KW-0732">Signal</keyword>
<dbReference type="InterPro" id="IPR012083">
    <property type="entry name" value="Arylsulfatase"/>
</dbReference>
<evidence type="ECO:0000256" key="1">
    <source>
        <dbReference type="ARBA" id="ARBA00008779"/>
    </source>
</evidence>
<dbReference type="Proteomes" id="UP000503462">
    <property type="component" value="Chromosome 5"/>
</dbReference>
<evidence type="ECO:0000256" key="4">
    <source>
        <dbReference type="ARBA" id="ARBA00023180"/>
    </source>
</evidence>
<dbReference type="OrthoDB" id="96314at2759"/>
<dbReference type="EC" id="3.1.6.1" evidence="5"/>
<evidence type="ECO:0000313" key="10">
    <source>
        <dbReference type="Proteomes" id="UP000503462"/>
    </source>
</evidence>
<dbReference type="SUPFAM" id="SSF53649">
    <property type="entry name" value="Alkaline phosphatase-like"/>
    <property type="match status" value="1"/>
</dbReference>
<evidence type="ECO:0000256" key="7">
    <source>
        <dbReference type="SAM" id="SignalP"/>
    </source>
</evidence>
<dbReference type="GO" id="GO:0008449">
    <property type="term" value="F:N-acetylglucosamine-6-sulfatase activity"/>
    <property type="evidence" value="ECO:0007669"/>
    <property type="project" value="TreeGrafter"/>
</dbReference>
<dbReference type="PANTHER" id="PTHR43108">
    <property type="entry name" value="N-ACETYLGLUCOSAMINE-6-SULFATASE FAMILY MEMBER"/>
    <property type="match status" value="1"/>
</dbReference>
<evidence type="ECO:0000259" key="8">
    <source>
        <dbReference type="Pfam" id="PF00884"/>
    </source>
</evidence>
<dbReference type="PROSITE" id="PS00523">
    <property type="entry name" value="SULFATASE_1"/>
    <property type="match status" value="1"/>
</dbReference>
<evidence type="ECO:0000256" key="2">
    <source>
        <dbReference type="ARBA" id="ARBA00022729"/>
    </source>
</evidence>
<dbReference type="InterPro" id="IPR000917">
    <property type="entry name" value="Sulfatase_N"/>
</dbReference>
<sequence length="575" mass="64488">MMPSIINLLTAAFATASLASGALSKKQPNIVFILTDDQDVEMNSLDYMPLLHKYVINEGTLFDRHYCTVAICCPSRVNLWTGRAAHNTNVTDLFPPYGGYPVFVREGLNDDWLPVWLQQEGYNTYYTGKLFNAHSVETYNDPPVNGFNGSDFLLDPYTYEYYNGHMTRNGAPPVSYKGQYSPDVVAEKAYGFLDEAVLHPEPFFLGIAPIAPHSNVQFSVSPPVMDTAFYAPRHAHLFKDYKIPRTANFNPEKPSGVGWVKALPRLNDTVVEYNDEFQRSRLRALQSVDEMVETLVQKLEAHGVLNNTYIFYTTDNGYHIGQHRLHPGKECAFETDIHIPLAVRGPKVPVGHVAGLVSSHSDLSPTLMKLAGKERLDLDGLAIPLTKEELNAKDHHEHVNVEFWGRAIPEGRYGKIGNDTGTPGLGDPIPKFARNNTYKALRINSNAYNLLYVFTEVLECELTPSSSTHTKSTTSSTRKPKSLRSRTSLLVDLSTRSCHAPWETLHKDGKVKTLAQALDSDYDDFYAGQPKVAFDSCQMGYLVEHEGPQRVNTWSSRDPYAGSEQQPMGHWSWYT</sequence>
<organism evidence="9 10">
    <name type="scientific">Peltaster fructicola</name>
    <dbReference type="NCBI Taxonomy" id="286661"/>
    <lineage>
        <taxon>Eukaryota</taxon>
        <taxon>Fungi</taxon>
        <taxon>Dikarya</taxon>
        <taxon>Ascomycota</taxon>
        <taxon>Pezizomycotina</taxon>
        <taxon>Dothideomycetes</taxon>
        <taxon>Dothideomycetes incertae sedis</taxon>
        <taxon>Peltaster</taxon>
    </lineage>
</organism>
<feature type="modified residue" description="3-oxoalanine (Cys)" evidence="6">
    <location>
        <position position="72"/>
    </location>
</feature>
<dbReference type="Gene3D" id="3.40.720.10">
    <property type="entry name" value="Alkaline Phosphatase, subunit A"/>
    <property type="match status" value="1"/>
</dbReference>